<dbReference type="InterPro" id="IPR008551">
    <property type="entry name" value="TANGO2"/>
</dbReference>
<dbReference type="PANTHER" id="PTHR17985">
    <property type="entry name" value="SER/THR-RICH PROTEIN T10 IN DGCR REGION"/>
    <property type="match status" value="1"/>
</dbReference>
<organism evidence="1 2">
    <name type="scientific">Limnobacter litoralis</name>
    <dbReference type="NCBI Taxonomy" id="481366"/>
    <lineage>
        <taxon>Bacteria</taxon>
        <taxon>Pseudomonadati</taxon>
        <taxon>Pseudomonadota</taxon>
        <taxon>Betaproteobacteria</taxon>
        <taxon>Burkholderiales</taxon>
        <taxon>Burkholderiaceae</taxon>
        <taxon>Limnobacter</taxon>
    </lineage>
</organism>
<gene>
    <name evidence="1" type="ORF">GCM10007875_10090</name>
</gene>
<reference evidence="2" key="1">
    <citation type="journal article" date="2019" name="Int. J. Syst. Evol. Microbiol.">
        <title>The Global Catalogue of Microorganisms (GCM) 10K type strain sequencing project: providing services to taxonomists for standard genome sequencing and annotation.</title>
        <authorList>
            <consortium name="The Broad Institute Genomics Platform"/>
            <consortium name="The Broad Institute Genome Sequencing Center for Infectious Disease"/>
            <person name="Wu L."/>
            <person name="Ma J."/>
        </authorList>
    </citation>
    <scope>NUCLEOTIDE SEQUENCE [LARGE SCALE GENOMIC DNA]</scope>
    <source>
        <strain evidence="2">NBRC 105857</strain>
    </source>
</reference>
<evidence type="ECO:0000313" key="2">
    <source>
        <dbReference type="Proteomes" id="UP001156664"/>
    </source>
</evidence>
<proteinExistence type="predicted"/>
<accession>A0ABQ5YPS5</accession>
<keyword evidence="2" id="KW-1185">Reference proteome</keyword>
<evidence type="ECO:0008006" key="3">
    <source>
        <dbReference type="Google" id="ProtNLM"/>
    </source>
</evidence>
<dbReference type="Pfam" id="PF05742">
    <property type="entry name" value="TANGO2"/>
    <property type="match status" value="1"/>
</dbReference>
<dbReference type="RefSeq" id="WP_284280359.1">
    <property type="nucleotide sequence ID" value="NZ_BSOJ01000009.1"/>
</dbReference>
<comment type="caution">
    <text evidence="1">The sequence shown here is derived from an EMBL/GenBank/DDBJ whole genome shotgun (WGS) entry which is preliminary data.</text>
</comment>
<sequence length="265" mass="28321">MCLAAFHINPEGSFPFVCLANRDEFHQRAAAPLHRWSDHDIVAGKDLQSGGTWLGINPRGQFGLLTNVRNAALNKGTDAPSRGHLITQYLTGGALPDELQSQQYAGFNLIAGELKSDMVAMTYLSNQAGQGPQTLTPGIHVLSNGALNDMWPKSEKLAKGLKDLMRSSQLSVDEITRSGLDLLADEATAEDAVLPSTGVPYAWEKMLSATKIVSPVYGTRCSTVLVVTSEGVCKLTEVSFGPNGEALGPAVQLDITLRSPCTDAR</sequence>
<evidence type="ECO:0000313" key="1">
    <source>
        <dbReference type="EMBL" id="GLR25921.1"/>
    </source>
</evidence>
<dbReference type="PANTHER" id="PTHR17985:SF8">
    <property type="entry name" value="TRANSPORT AND GOLGI ORGANIZATION PROTEIN 2 HOMOLOG"/>
    <property type="match status" value="1"/>
</dbReference>
<dbReference type="EMBL" id="BSOJ01000009">
    <property type="protein sequence ID" value="GLR25921.1"/>
    <property type="molecule type" value="Genomic_DNA"/>
</dbReference>
<name>A0ABQ5YPS5_9BURK</name>
<protein>
    <recommendedName>
        <fullName evidence="3">NRDE family protein</fullName>
    </recommendedName>
</protein>
<dbReference type="Proteomes" id="UP001156664">
    <property type="component" value="Unassembled WGS sequence"/>
</dbReference>